<protein>
    <recommendedName>
        <fullName evidence="1">BTB domain-containing protein</fullName>
    </recommendedName>
</protein>
<dbReference type="Pfam" id="PF07707">
    <property type="entry name" value="BACK"/>
    <property type="match status" value="1"/>
</dbReference>
<keyword evidence="3" id="KW-1185">Reference proteome</keyword>
<dbReference type="Gene3D" id="3.30.710.10">
    <property type="entry name" value="Potassium Channel Kv1.1, Chain A"/>
    <property type="match status" value="1"/>
</dbReference>
<gene>
    <name evidence="2" type="primary">BTBD6</name>
    <name evidence="2" type="ORF">TNCT_677242</name>
</gene>
<comment type="caution">
    <text evidence="2">The sequence shown here is derived from an EMBL/GenBank/DDBJ whole genome shotgun (WGS) entry which is preliminary data.</text>
</comment>
<dbReference type="Gene3D" id="1.25.40.420">
    <property type="match status" value="1"/>
</dbReference>
<evidence type="ECO:0000313" key="2">
    <source>
        <dbReference type="EMBL" id="GFQ91564.1"/>
    </source>
</evidence>
<dbReference type="InterPro" id="IPR011705">
    <property type="entry name" value="BACK"/>
</dbReference>
<dbReference type="PROSITE" id="PS50097">
    <property type="entry name" value="BTB"/>
    <property type="match status" value="1"/>
</dbReference>
<dbReference type="Pfam" id="PF00651">
    <property type="entry name" value="BTB"/>
    <property type="match status" value="1"/>
</dbReference>
<dbReference type="SMART" id="SM00225">
    <property type="entry name" value="BTB"/>
    <property type="match status" value="1"/>
</dbReference>
<dbReference type="PANTHER" id="PTHR45774">
    <property type="entry name" value="BTB/POZ DOMAIN-CONTAINING"/>
    <property type="match status" value="1"/>
</dbReference>
<name>A0A8X6L013_TRICU</name>
<dbReference type="SMART" id="SM00875">
    <property type="entry name" value="BACK"/>
    <property type="match status" value="1"/>
</dbReference>
<dbReference type="OrthoDB" id="6412022at2759"/>
<dbReference type="InterPro" id="IPR011333">
    <property type="entry name" value="SKP1/BTB/POZ_sf"/>
</dbReference>
<evidence type="ECO:0000313" key="3">
    <source>
        <dbReference type="Proteomes" id="UP000887116"/>
    </source>
</evidence>
<organism evidence="2 3">
    <name type="scientific">Trichonephila clavata</name>
    <name type="common">Joro spider</name>
    <name type="synonym">Nephila clavata</name>
    <dbReference type="NCBI Taxonomy" id="2740835"/>
    <lineage>
        <taxon>Eukaryota</taxon>
        <taxon>Metazoa</taxon>
        <taxon>Ecdysozoa</taxon>
        <taxon>Arthropoda</taxon>
        <taxon>Chelicerata</taxon>
        <taxon>Arachnida</taxon>
        <taxon>Araneae</taxon>
        <taxon>Araneomorphae</taxon>
        <taxon>Entelegynae</taxon>
        <taxon>Araneoidea</taxon>
        <taxon>Nephilidae</taxon>
        <taxon>Trichonephila</taxon>
    </lineage>
</organism>
<proteinExistence type="predicted"/>
<evidence type="ECO:0000259" key="1">
    <source>
        <dbReference type="PROSITE" id="PS50097"/>
    </source>
</evidence>
<dbReference type="InterPro" id="IPR000210">
    <property type="entry name" value="BTB/POZ_dom"/>
</dbReference>
<dbReference type="Proteomes" id="UP000887116">
    <property type="component" value="Unassembled WGS sequence"/>
</dbReference>
<dbReference type="AlphaFoldDB" id="A0A8X6L013"/>
<dbReference type="EMBL" id="BMAO01023880">
    <property type="protein sequence ID" value="GFQ91564.1"/>
    <property type="molecule type" value="Genomic_DNA"/>
</dbReference>
<dbReference type="PANTHER" id="PTHR45774:SF3">
    <property type="entry name" value="BTB (POZ) DOMAIN-CONTAINING 2B-RELATED"/>
    <property type="match status" value="1"/>
</dbReference>
<accession>A0A8X6L013</accession>
<sequence length="421" mass="48405">MKGQLQFCHLTDMKKIRLIISNADALLESESGRASKRQRIDHSNYEGVELCKQLKMFPETAQQFYPRREVAEIELEFNEGDTLFLGCSTDWRDKMEDLRRKNLHILRNSILSDVMFYVGPEKTIIRAHRLILAVGSPVFEAMFYGSLAEKGSAITIPDVMPDGFQVLLKYIYGDIFTAKNESQVFHAWIAADKYCIPKLKEKCVNYLLTCPLIPPVIWPLLENSILCELEEVVNRCKNFLKKDTDICLQEESFLNASAETLSSFLQLDTMNIGEATLIKYLVFWGRFQVANLKAANLFEAIKPIIKYIRFGALKPDQFCQILSDAKDLLQDSEALAIMMHLVNPLNHTLPEWCCVVSWDRNFMRPAVRDQDQQPKRKRMATSFFYEVTGENLNVEHEVINGENNTIHRYVLSPLVRPSTSS</sequence>
<feature type="domain" description="BTB" evidence="1">
    <location>
        <begin position="112"/>
        <end position="180"/>
    </location>
</feature>
<reference evidence="2" key="1">
    <citation type="submission" date="2020-07" db="EMBL/GenBank/DDBJ databases">
        <title>Multicomponent nature underlies the extraordinary mechanical properties of spider dragline silk.</title>
        <authorList>
            <person name="Kono N."/>
            <person name="Nakamura H."/>
            <person name="Mori M."/>
            <person name="Yoshida Y."/>
            <person name="Ohtoshi R."/>
            <person name="Malay A.D."/>
            <person name="Moran D.A.P."/>
            <person name="Tomita M."/>
            <person name="Numata K."/>
            <person name="Arakawa K."/>
        </authorList>
    </citation>
    <scope>NUCLEOTIDE SEQUENCE</scope>
</reference>
<dbReference type="SUPFAM" id="SSF54695">
    <property type="entry name" value="POZ domain"/>
    <property type="match status" value="1"/>
</dbReference>